<dbReference type="KEGG" id="nli:G3M70_06145"/>
<evidence type="ECO:0000313" key="7">
    <source>
        <dbReference type="Proteomes" id="UP000594688"/>
    </source>
</evidence>
<evidence type="ECO:0000256" key="3">
    <source>
        <dbReference type="ARBA" id="ARBA00023002"/>
    </source>
</evidence>
<proteinExistence type="inferred from homology"/>
<dbReference type="Gene3D" id="2.60.130.10">
    <property type="entry name" value="Aromatic compound dioxygenase"/>
    <property type="match status" value="1"/>
</dbReference>
<dbReference type="AlphaFoldDB" id="A0A7T0FZF3"/>
<name>A0A7T0FZF3_9BACT</name>
<feature type="domain" description="Intradiol ring-cleavage dioxygenases" evidence="5">
    <location>
        <begin position="71"/>
        <end position="258"/>
    </location>
</feature>
<dbReference type="Pfam" id="PF00775">
    <property type="entry name" value="Dioxygenase_C"/>
    <property type="match status" value="1"/>
</dbReference>
<evidence type="ECO:0000256" key="1">
    <source>
        <dbReference type="ARBA" id="ARBA00007825"/>
    </source>
</evidence>
<evidence type="ECO:0000313" key="6">
    <source>
        <dbReference type="EMBL" id="QPJ61490.1"/>
    </source>
</evidence>
<keyword evidence="4" id="KW-1133">Transmembrane helix</keyword>
<accession>A0A7T0FZF3</accession>
<keyword evidence="2" id="KW-0223">Dioxygenase</keyword>
<dbReference type="InterPro" id="IPR000627">
    <property type="entry name" value="Intradiol_dOase_C"/>
</dbReference>
<evidence type="ECO:0000256" key="4">
    <source>
        <dbReference type="SAM" id="Phobius"/>
    </source>
</evidence>
<dbReference type="PANTHER" id="PTHR33711:SF11">
    <property type="entry name" value="DIOXYGENASE"/>
    <property type="match status" value="1"/>
</dbReference>
<reference evidence="6 7" key="1">
    <citation type="submission" date="2020-02" db="EMBL/GenBank/DDBJ databases">
        <title>Genomic and physiological characterization of two novel Nitrospinaceae genera.</title>
        <authorList>
            <person name="Mueller A.J."/>
            <person name="Jung M.-Y."/>
            <person name="Strachan C.R."/>
            <person name="Herbold C.W."/>
            <person name="Kirkegaard R.H."/>
            <person name="Daims H."/>
        </authorList>
    </citation>
    <scope>NUCLEOTIDE SEQUENCE [LARGE SCALE GENOMIC DNA]</scope>
    <source>
        <strain evidence="6">EB</strain>
    </source>
</reference>
<organism evidence="6 7">
    <name type="scientific">Candidatus Nitronauta litoralis</name>
    <dbReference type="NCBI Taxonomy" id="2705533"/>
    <lineage>
        <taxon>Bacteria</taxon>
        <taxon>Pseudomonadati</taxon>
        <taxon>Nitrospinota/Tectimicrobiota group</taxon>
        <taxon>Nitrospinota</taxon>
        <taxon>Nitrospinia</taxon>
        <taxon>Nitrospinales</taxon>
        <taxon>Nitrospinaceae</taxon>
        <taxon>Candidatus Nitronauta</taxon>
    </lineage>
</organism>
<dbReference type="SUPFAM" id="SSF49482">
    <property type="entry name" value="Aromatic compound dioxygenase"/>
    <property type="match status" value="1"/>
</dbReference>
<dbReference type="InterPro" id="IPR050770">
    <property type="entry name" value="Intradiol_RC_Dioxygenase"/>
</dbReference>
<dbReference type="PANTHER" id="PTHR33711">
    <property type="entry name" value="DIOXYGENASE, PUTATIVE (AFU_ORTHOLOGUE AFUA_2G02910)-RELATED"/>
    <property type="match status" value="1"/>
</dbReference>
<keyword evidence="3" id="KW-0560">Oxidoreductase</keyword>
<dbReference type="Proteomes" id="UP000594688">
    <property type="component" value="Chromosome"/>
</dbReference>
<evidence type="ECO:0000259" key="5">
    <source>
        <dbReference type="Pfam" id="PF00775"/>
    </source>
</evidence>
<dbReference type="EMBL" id="CP048685">
    <property type="protein sequence ID" value="QPJ61490.1"/>
    <property type="molecule type" value="Genomic_DNA"/>
</dbReference>
<feature type="transmembrane region" description="Helical" evidence="4">
    <location>
        <begin position="12"/>
        <end position="31"/>
    </location>
</feature>
<protein>
    <recommendedName>
        <fullName evidence="5">Intradiol ring-cleavage dioxygenases domain-containing protein</fullName>
    </recommendedName>
</protein>
<dbReference type="GO" id="GO:0008199">
    <property type="term" value="F:ferric iron binding"/>
    <property type="evidence" value="ECO:0007669"/>
    <property type="project" value="InterPro"/>
</dbReference>
<evidence type="ECO:0000256" key="2">
    <source>
        <dbReference type="ARBA" id="ARBA00022964"/>
    </source>
</evidence>
<keyword evidence="4" id="KW-0472">Membrane</keyword>
<comment type="similarity">
    <text evidence="1">Belongs to the intradiol ring-cleavage dioxygenase family.</text>
</comment>
<dbReference type="GO" id="GO:0016702">
    <property type="term" value="F:oxidoreductase activity, acting on single donors with incorporation of molecular oxygen, incorporation of two atoms of oxygen"/>
    <property type="evidence" value="ECO:0007669"/>
    <property type="project" value="InterPro"/>
</dbReference>
<dbReference type="InterPro" id="IPR015889">
    <property type="entry name" value="Intradiol_dOase_core"/>
</dbReference>
<dbReference type="CDD" id="cd00421">
    <property type="entry name" value="intradiol_dioxygenase"/>
    <property type="match status" value="1"/>
</dbReference>
<sequence length="261" mass="29538">MSKATLSRRQLFKKLLLVGGPVAAAIFLVGLKRPNRVFEQVLGPFFPDPDDPIEPIRELGNKGKSFPMSNDWDLTQVKGKQKRAEGQIVSLTGKVLNPNGEAVPNASLMLWQASSSGRYNHQDDSFANTFEDPRGKTIERKLDPNFQYWGHTITDATGSYRVRTIIPGYYPADLDIGWFRPPHIHFIAKAEGLPELVTQTYFKGDAIPDNRFIQTLNARDFVLRNLKLKREEQERLIIEYKPAADDPGVLTGHFDFQLRTA</sequence>
<gene>
    <name evidence="6" type="ORF">G3M70_06145</name>
</gene>
<keyword evidence="4" id="KW-0812">Transmembrane</keyword>